<accession>A0A9N7YCP9</accession>
<name>A0A9N7YCP9_PLEPL</name>
<keyword evidence="3" id="KW-1185">Reference proteome</keyword>
<keyword evidence="1" id="KW-0472">Membrane</keyword>
<dbReference type="Proteomes" id="UP001153269">
    <property type="component" value="Unassembled WGS sequence"/>
</dbReference>
<evidence type="ECO:0000313" key="2">
    <source>
        <dbReference type="EMBL" id="CAB1426660.1"/>
    </source>
</evidence>
<feature type="transmembrane region" description="Helical" evidence="1">
    <location>
        <begin position="12"/>
        <end position="36"/>
    </location>
</feature>
<proteinExistence type="predicted"/>
<reference evidence="2" key="1">
    <citation type="submission" date="2020-03" db="EMBL/GenBank/DDBJ databases">
        <authorList>
            <person name="Weist P."/>
        </authorList>
    </citation>
    <scope>NUCLEOTIDE SEQUENCE</scope>
</reference>
<gene>
    <name evidence="2" type="ORF">PLEPLA_LOCUS14598</name>
</gene>
<dbReference type="AlphaFoldDB" id="A0A9N7YCP9"/>
<comment type="caution">
    <text evidence="2">The sequence shown here is derived from an EMBL/GenBank/DDBJ whole genome shotgun (WGS) entry which is preliminary data.</text>
</comment>
<dbReference type="EMBL" id="CADEAL010000902">
    <property type="protein sequence ID" value="CAB1426660.1"/>
    <property type="molecule type" value="Genomic_DNA"/>
</dbReference>
<organism evidence="2 3">
    <name type="scientific">Pleuronectes platessa</name>
    <name type="common">European plaice</name>
    <dbReference type="NCBI Taxonomy" id="8262"/>
    <lineage>
        <taxon>Eukaryota</taxon>
        <taxon>Metazoa</taxon>
        <taxon>Chordata</taxon>
        <taxon>Craniata</taxon>
        <taxon>Vertebrata</taxon>
        <taxon>Euteleostomi</taxon>
        <taxon>Actinopterygii</taxon>
        <taxon>Neopterygii</taxon>
        <taxon>Teleostei</taxon>
        <taxon>Neoteleostei</taxon>
        <taxon>Acanthomorphata</taxon>
        <taxon>Carangaria</taxon>
        <taxon>Pleuronectiformes</taxon>
        <taxon>Pleuronectoidei</taxon>
        <taxon>Pleuronectidae</taxon>
        <taxon>Pleuronectes</taxon>
    </lineage>
</organism>
<sequence length="217" mass="24107">MCRPSVPVTTIIIIIIIIIIISIIIIIIIIIITLIFDVYLTLIAASLLTDFTLPPPYLVFLTAPPPPPPPSPPQSLLSKKCHWKLLDSRRTDVMGCHCNAALSAPGGSSIGVESNSSFFLKLVKGELRQQLMSHAEDLMHQGDQKRYRAHGEEVFEESFDCRATGGRENQAGRLVMVTQRLQRQVGPLEETLWALQKQAGLLRRGVQRLEEQAAHKA</sequence>
<evidence type="ECO:0000256" key="1">
    <source>
        <dbReference type="SAM" id="Phobius"/>
    </source>
</evidence>
<keyword evidence="1" id="KW-1133">Transmembrane helix</keyword>
<evidence type="ECO:0000313" key="3">
    <source>
        <dbReference type="Proteomes" id="UP001153269"/>
    </source>
</evidence>
<keyword evidence="1" id="KW-0812">Transmembrane</keyword>
<protein>
    <submittedName>
        <fullName evidence="2">Uncharacterized protein</fullName>
    </submittedName>
</protein>